<feature type="transmembrane region" description="Helical" evidence="1">
    <location>
        <begin position="157"/>
        <end position="179"/>
    </location>
</feature>
<dbReference type="GO" id="GO:0004175">
    <property type="term" value="F:endopeptidase activity"/>
    <property type="evidence" value="ECO:0007669"/>
    <property type="project" value="UniProtKB-ARBA"/>
</dbReference>
<feature type="transmembrane region" description="Helical" evidence="1">
    <location>
        <begin position="124"/>
        <end position="145"/>
    </location>
</feature>
<keyword evidence="1" id="KW-0472">Membrane</keyword>
<organism evidence="3 4">
    <name type="scientific">Aerophobetes bacterium</name>
    <dbReference type="NCBI Taxonomy" id="2030807"/>
    <lineage>
        <taxon>Bacteria</taxon>
        <taxon>Candidatus Aerophobota</taxon>
    </lineage>
</organism>
<accession>A0A2A4YDJ0</accession>
<dbReference type="GO" id="GO:0080120">
    <property type="term" value="P:CAAX-box protein maturation"/>
    <property type="evidence" value="ECO:0007669"/>
    <property type="project" value="UniProtKB-ARBA"/>
</dbReference>
<feature type="transmembrane region" description="Helical" evidence="1">
    <location>
        <begin position="278"/>
        <end position="297"/>
    </location>
</feature>
<feature type="transmembrane region" description="Helical" evidence="1">
    <location>
        <begin position="191"/>
        <end position="215"/>
    </location>
</feature>
<protein>
    <recommendedName>
        <fullName evidence="2">CAAX prenyl protease 2/Lysostaphin resistance protein A-like domain-containing protein</fullName>
    </recommendedName>
</protein>
<feature type="transmembrane region" description="Helical" evidence="1">
    <location>
        <begin position="83"/>
        <end position="104"/>
    </location>
</feature>
<evidence type="ECO:0000256" key="1">
    <source>
        <dbReference type="SAM" id="Phobius"/>
    </source>
</evidence>
<dbReference type="Pfam" id="PF02517">
    <property type="entry name" value="Rce1-like"/>
    <property type="match status" value="1"/>
</dbReference>
<evidence type="ECO:0000259" key="2">
    <source>
        <dbReference type="Pfam" id="PF02517"/>
    </source>
</evidence>
<evidence type="ECO:0000313" key="3">
    <source>
        <dbReference type="EMBL" id="PCI92952.1"/>
    </source>
</evidence>
<evidence type="ECO:0000313" key="4">
    <source>
        <dbReference type="Proteomes" id="UP000217838"/>
    </source>
</evidence>
<keyword evidence="1" id="KW-0812">Transmembrane</keyword>
<comment type="caution">
    <text evidence="3">The sequence shown here is derived from an EMBL/GenBank/DDBJ whole genome shotgun (WGS) entry which is preliminary data.</text>
</comment>
<feature type="domain" description="CAAX prenyl protease 2/Lysostaphin resistance protein A-like" evidence="2">
    <location>
        <begin position="191"/>
        <end position="287"/>
    </location>
</feature>
<dbReference type="EMBL" id="NVUU01000078">
    <property type="protein sequence ID" value="PCI92952.1"/>
    <property type="molecule type" value="Genomic_DNA"/>
</dbReference>
<keyword evidence="1" id="KW-1133">Transmembrane helix</keyword>
<feature type="transmembrane region" description="Helical" evidence="1">
    <location>
        <begin position="60"/>
        <end position="76"/>
    </location>
</feature>
<dbReference type="AlphaFoldDB" id="A0A2A4YDJ0"/>
<feature type="transmembrane region" description="Helical" evidence="1">
    <location>
        <begin position="6"/>
        <end position="26"/>
    </location>
</feature>
<feature type="transmembrane region" description="Helical" evidence="1">
    <location>
        <begin position="227"/>
        <end position="247"/>
    </location>
</feature>
<name>A0A2A4YDJ0_UNCAE</name>
<feature type="transmembrane region" description="Helical" evidence="1">
    <location>
        <begin position="253"/>
        <end position="271"/>
    </location>
</feature>
<sequence length="301" mass="34461">MTAAHSFSLFQFVASPFNTLAFVFLILTTASFWVYKRIWLWGPLLLASCVLAYFAGMLDYEIFIPILLLFSAYLVLKTRLHPVARLLVCFIIALLSLAFSFHLYPDIRNWLLADGVQLSQDAPSFNYFWNFDKPFIGLFVLGLRLKLIENREDLKRILLKTVIFTACLVAVFCVGSLLFDVVRFDFKLPFLTFAWLIGILFFTVIPEEAFFRGFLQEEIKNAIDSRLSPFISIFLVSLAFAAAHVFFISNFSYIALAFVASFAYGLIYELTKSIESAIFAHYMLNVVHFIFFTYPILSSAA</sequence>
<gene>
    <name evidence="3" type="ORF">COB11_06220</name>
</gene>
<dbReference type="InterPro" id="IPR003675">
    <property type="entry name" value="Rce1/LyrA-like_dom"/>
</dbReference>
<dbReference type="Proteomes" id="UP000217838">
    <property type="component" value="Unassembled WGS sequence"/>
</dbReference>
<reference evidence="4" key="1">
    <citation type="submission" date="2017-08" db="EMBL/GenBank/DDBJ databases">
        <title>A dynamic microbial community with high functional redundancy inhabits the cold, oxic subseafloor aquifer.</title>
        <authorList>
            <person name="Tully B.J."/>
            <person name="Wheat C.G."/>
            <person name="Glazer B.T."/>
            <person name="Huber J.A."/>
        </authorList>
    </citation>
    <scope>NUCLEOTIDE SEQUENCE [LARGE SCALE GENOMIC DNA]</scope>
</reference>
<proteinExistence type="predicted"/>